<evidence type="ECO:0000313" key="2">
    <source>
        <dbReference type="EMBL" id="JAH46062.1"/>
    </source>
</evidence>
<proteinExistence type="predicted"/>
<dbReference type="EMBL" id="GBXM01062515">
    <property type="protein sequence ID" value="JAH46062.1"/>
    <property type="molecule type" value="Transcribed_RNA"/>
</dbReference>
<sequence>MLLWALLLVNRGTFLRLILFSSLSLSGNATKRFHIHQTAIELTLFRWGLTS</sequence>
<organism evidence="2">
    <name type="scientific">Anguilla anguilla</name>
    <name type="common">European freshwater eel</name>
    <name type="synonym">Muraena anguilla</name>
    <dbReference type="NCBI Taxonomy" id="7936"/>
    <lineage>
        <taxon>Eukaryota</taxon>
        <taxon>Metazoa</taxon>
        <taxon>Chordata</taxon>
        <taxon>Craniata</taxon>
        <taxon>Vertebrata</taxon>
        <taxon>Euteleostomi</taxon>
        <taxon>Actinopterygii</taxon>
        <taxon>Neopterygii</taxon>
        <taxon>Teleostei</taxon>
        <taxon>Anguilliformes</taxon>
        <taxon>Anguillidae</taxon>
        <taxon>Anguilla</taxon>
    </lineage>
</organism>
<name>A0A0E9SXS5_ANGAN</name>
<dbReference type="AlphaFoldDB" id="A0A0E9SXS5"/>
<keyword evidence="1" id="KW-0732">Signal</keyword>
<evidence type="ECO:0000256" key="1">
    <source>
        <dbReference type="SAM" id="SignalP"/>
    </source>
</evidence>
<feature type="signal peptide" evidence="1">
    <location>
        <begin position="1"/>
        <end position="29"/>
    </location>
</feature>
<feature type="chain" id="PRO_5002432429" evidence="1">
    <location>
        <begin position="30"/>
        <end position="51"/>
    </location>
</feature>
<accession>A0A0E9SXS5</accession>
<reference evidence="2" key="2">
    <citation type="journal article" date="2015" name="Fish Shellfish Immunol.">
        <title>Early steps in the European eel (Anguilla anguilla)-Vibrio vulnificus interaction in the gills: Role of the RtxA13 toxin.</title>
        <authorList>
            <person name="Callol A."/>
            <person name="Pajuelo D."/>
            <person name="Ebbesson L."/>
            <person name="Teles M."/>
            <person name="MacKenzie S."/>
            <person name="Amaro C."/>
        </authorList>
    </citation>
    <scope>NUCLEOTIDE SEQUENCE</scope>
</reference>
<protein>
    <submittedName>
        <fullName evidence="2">Uncharacterized protein</fullName>
    </submittedName>
</protein>
<reference evidence="2" key="1">
    <citation type="submission" date="2014-11" db="EMBL/GenBank/DDBJ databases">
        <authorList>
            <person name="Amaro Gonzalez C."/>
        </authorList>
    </citation>
    <scope>NUCLEOTIDE SEQUENCE</scope>
</reference>